<dbReference type="InterPro" id="IPR010674">
    <property type="entry name" value="NOG1_Rossman_fold_dom"/>
</dbReference>
<dbReference type="InterPro" id="IPR041623">
    <property type="entry name" value="NOG1_N"/>
</dbReference>
<evidence type="ECO:0000259" key="7">
    <source>
        <dbReference type="PROSITE" id="PS51710"/>
    </source>
</evidence>
<dbReference type="EMBL" id="CP075151">
    <property type="protein sequence ID" value="UTX43177.1"/>
    <property type="molecule type" value="Genomic_DNA"/>
</dbReference>
<keyword evidence="2" id="KW-0690">Ribosome biogenesis</keyword>
<sequence>MKANFGHITPVPLNMELIDTSLNKTQRKTPTVVHPQYNIIKIRMFYMRKVKHAGNEFASRLGTILTDFPRIEDIHPFYADLINVLYDRDHYKLALGHVNAARNGIEKVSKEFMKLLKFADSLYRCKQLKRAALGRMASGVKRLGKTLEYLEEVRMHMSRLPSIDLSGRTLLVCGFPNVGKSSFVKKVSRADVEVQPYPFTTKSLYVGHFDYKYLKWQVIDTPGILDQPLENRNTIEMLSITALAHIKAVVLYFIDLSETCGYSIEEQIDLFNTLNPLLNSTMVIVLSKSDIMKLSEVENKEMITKFLEGKKYMEMSCEREENIDTVKGMACDLLLDERFEKKINSDKLCEHINRITIIRPREVREKAEAFICSREITEIENEQERYLVPEEYKYDIVPEIIDGKNVADFFDPEIEKRLSEIEKEEEDMLPMYDKTYDVLSPEERAIKKEVAIGIERRRIINRLNEKKKIPDSWKLRSKSGGGEVAVQVKKESKIQVVQPPKHLKKKKARFDDKNYYDRKPKHLYRGRR</sequence>
<proteinExistence type="predicted"/>
<protein>
    <submittedName>
        <fullName evidence="8">Nucleolar GTP-binding protein</fullName>
    </submittedName>
</protein>
<comment type="subcellular location">
    <subcellularLocation>
        <location evidence="1">Nucleus</location>
        <location evidence="1">Nucleolus</location>
    </subcellularLocation>
</comment>
<keyword evidence="3" id="KW-0547">Nucleotide-binding</keyword>
<dbReference type="Gene3D" id="3.40.50.300">
    <property type="entry name" value="P-loop containing nucleotide triphosphate hydrolases"/>
    <property type="match status" value="1"/>
</dbReference>
<dbReference type="Proteomes" id="UP001059546">
    <property type="component" value="Chromosome V"/>
</dbReference>
<evidence type="ECO:0000313" key="8">
    <source>
        <dbReference type="EMBL" id="UTX43177.1"/>
    </source>
</evidence>
<organism evidence="8 9">
    <name type="scientific">Encephalitozoon hellem</name>
    <name type="common">Microsporidian parasite</name>
    <dbReference type="NCBI Taxonomy" id="27973"/>
    <lineage>
        <taxon>Eukaryota</taxon>
        <taxon>Fungi</taxon>
        <taxon>Fungi incertae sedis</taxon>
        <taxon>Microsporidia</taxon>
        <taxon>Unikaryonidae</taxon>
        <taxon>Encephalitozoon</taxon>
    </lineage>
</organism>
<dbReference type="GO" id="GO:0005525">
    <property type="term" value="F:GTP binding"/>
    <property type="evidence" value="ECO:0007669"/>
    <property type="project" value="UniProtKB-KW"/>
</dbReference>
<dbReference type="InterPro" id="IPR027417">
    <property type="entry name" value="P-loop_NTPase"/>
</dbReference>
<dbReference type="Pfam" id="PF08155">
    <property type="entry name" value="NOGCT"/>
    <property type="match status" value="1"/>
</dbReference>
<dbReference type="PROSITE" id="PS51710">
    <property type="entry name" value="G_OBG"/>
    <property type="match status" value="1"/>
</dbReference>
<accession>A0A9Q9F9I8</accession>
<evidence type="ECO:0000256" key="6">
    <source>
        <dbReference type="SAM" id="MobiDB-lite"/>
    </source>
</evidence>
<gene>
    <name evidence="8" type="ORF">GPU96_05g09170</name>
</gene>
<feature type="domain" description="OBG-type G" evidence="7">
    <location>
        <begin position="168"/>
        <end position="335"/>
    </location>
</feature>
<evidence type="ECO:0000256" key="5">
    <source>
        <dbReference type="ARBA" id="ARBA00023242"/>
    </source>
</evidence>
<dbReference type="PRINTS" id="PR00326">
    <property type="entry name" value="GTP1OBG"/>
</dbReference>
<keyword evidence="4" id="KW-0342">GTP-binding</keyword>
<dbReference type="GO" id="GO:0005730">
    <property type="term" value="C:nucleolus"/>
    <property type="evidence" value="ECO:0007669"/>
    <property type="project" value="UniProtKB-SubCell"/>
</dbReference>
<dbReference type="PANTHER" id="PTHR45759">
    <property type="entry name" value="NUCLEOLAR GTP-BINDING PROTEIN 1"/>
    <property type="match status" value="1"/>
</dbReference>
<keyword evidence="5" id="KW-0539">Nucleus</keyword>
<evidence type="ECO:0000256" key="3">
    <source>
        <dbReference type="ARBA" id="ARBA00022741"/>
    </source>
</evidence>
<dbReference type="CDD" id="cd01897">
    <property type="entry name" value="NOG"/>
    <property type="match status" value="1"/>
</dbReference>
<dbReference type="Gene3D" id="1.20.120.1190">
    <property type="match status" value="1"/>
</dbReference>
<dbReference type="Pfam" id="PF06858">
    <property type="entry name" value="NOG1"/>
    <property type="match status" value="1"/>
</dbReference>
<dbReference type="InterPro" id="IPR006073">
    <property type="entry name" value="GTP-bd"/>
</dbReference>
<evidence type="ECO:0000256" key="4">
    <source>
        <dbReference type="ARBA" id="ARBA00023134"/>
    </source>
</evidence>
<feature type="compositionally biased region" description="Basic residues" evidence="6">
    <location>
        <begin position="519"/>
        <end position="528"/>
    </location>
</feature>
<dbReference type="AlphaFoldDB" id="A0A9Q9F9I8"/>
<dbReference type="InterPro" id="IPR012973">
    <property type="entry name" value="NOG_C"/>
</dbReference>
<dbReference type="GO" id="GO:0042254">
    <property type="term" value="P:ribosome biogenesis"/>
    <property type="evidence" value="ECO:0007669"/>
    <property type="project" value="UniProtKB-KW"/>
</dbReference>
<dbReference type="Pfam" id="PF17835">
    <property type="entry name" value="NOG1_N"/>
    <property type="match status" value="1"/>
</dbReference>
<dbReference type="InterPro" id="IPR031167">
    <property type="entry name" value="G_OBG"/>
</dbReference>
<reference evidence="8" key="1">
    <citation type="submission" date="2021-05" db="EMBL/GenBank/DDBJ databases">
        <title>Encephalitozoon hellem ATCC 50604 Complete Genome.</title>
        <authorList>
            <person name="Mascarenhas dos Santos A.C."/>
            <person name="Julian A.T."/>
            <person name="Pombert J.-F."/>
        </authorList>
    </citation>
    <scope>NUCLEOTIDE SEQUENCE</scope>
    <source>
        <strain evidence="8">ATCC 50604</strain>
    </source>
</reference>
<name>A0A9Q9F9I8_ENCHE</name>
<feature type="compositionally biased region" description="Basic and acidic residues" evidence="6">
    <location>
        <begin position="509"/>
        <end position="518"/>
    </location>
</feature>
<feature type="region of interest" description="Disordered" evidence="6">
    <location>
        <begin position="495"/>
        <end position="528"/>
    </location>
</feature>
<dbReference type="SUPFAM" id="SSF52540">
    <property type="entry name" value="P-loop containing nucleoside triphosphate hydrolases"/>
    <property type="match status" value="1"/>
</dbReference>
<evidence type="ECO:0000313" key="9">
    <source>
        <dbReference type="Proteomes" id="UP001059546"/>
    </source>
</evidence>
<evidence type="ECO:0000256" key="2">
    <source>
        <dbReference type="ARBA" id="ARBA00022517"/>
    </source>
</evidence>
<evidence type="ECO:0000256" key="1">
    <source>
        <dbReference type="ARBA" id="ARBA00004604"/>
    </source>
</evidence>